<dbReference type="Gene3D" id="6.10.140.1270">
    <property type="match status" value="1"/>
</dbReference>
<dbReference type="OrthoDB" id="21557at2759"/>
<feature type="domain" description="SCA7" evidence="11">
    <location>
        <begin position="231"/>
        <end position="298"/>
    </location>
</feature>
<dbReference type="EMBL" id="OV725078">
    <property type="protein sequence ID" value="CAH1393683.1"/>
    <property type="molecule type" value="Genomic_DNA"/>
</dbReference>
<dbReference type="InterPro" id="IPR013243">
    <property type="entry name" value="SCA7_dom"/>
</dbReference>
<protein>
    <recommendedName>
        <fullName evidence="11">SCA7 domain-containing protein</fullName>
    </recommendedName>
</protein>
<dbReference type="Pfam" id="PF08209">
    <property type="entry name" value="Sgf11"/>
    <property type="match status" value="1"/>
</dbReference>
<feature type="region of interest" description="Disordered" evidence="10">
    <location>
        <begin position="138"/>
        <end position="187"/>
    </location>
</feature>
<evidence type="ECO:0000256" key="4">
    <source>
        <dbReference type="ARBA" id="ARBA00022833"/>
    </source>
</evidence>
<evidence type="ECO:0000256" key="1">
    <source>
        <dbReference type="ARBA" id="ARBA00004123"/>
    </source>
</evidence>
<gene>
    <name evidence="12" type="ORF">NEZAVI_LOCUS4311</name>
</gene>
<keyword evidence="3" id="KW-0863">Zinc-finger</keyword>
<sequence length="346" mass="38328">MEMKFEKFEANAQKLFENIKSSFRLKIAENPSYAEEVSDAIVARLVEEILRETTCDIHRAIKLGYSNLVYAKTYDHSLDDIDLPFYPENVDSKTEDINCPKCHKLIHASRFAPHLERCMQQGRNSSRIASQRIANNSKECSYGMGSDEDDDWKAEKSRSVKKIDGKRKKDSARKQKPYKSDLSKNQKDAGNISANIKDIFQSTSKSGREHYGKSSKDQDPEVWISPNKVASGIDDKSLILSTRCGVKSDHTGKYCGRSLRCPLHSDADRAVARKLLSGESMDIDVEDVESLATILGNKPVPSISTLSFPMLLSSRLLPCSSSSSPCPSLSAPAVLSSSLALLGTNP</sequence>
<evidence type="ECO:0000256" key="8">
    <source>
        <dbReference type="ARBA" id="ARBA00023163"/>
    </source>
</evidence>
<feature type="compositionally biased region" description="Basic residues" evidence="10">
    <location>
        <begin position="164"/>
        <end position="177"/>
    </location>
</feature>
<dbReference type="GO" id="GO:0006325">
    <property type="term" value="P:chromatin organization"/>
    <property type="evidence" value="ECO:0007669"/>
    <property type="project" value="UniProtKB-KW"/>
</dbReference>
<evidence type="ECO:0000259" key="11">
    <source>
        <dbReference type="PROSITE" id="PS51505"/>
    </source>
</evidence>
<dbReference type="GO" id="GO:0008270">
    <property type="term" value="F:zinc ion binding"/>
    <property type="evidence" value="ECO:0007669"/>
    <property type="project" value="UniProtKB-KW"/>
</dbReference>
<evidence type="ECO:0000313" key="13">
    <source>
        <dbReference type="Proteomes" id="UP001152798"/>
    </source>
</evidence>
<dbReference type="GO" id="GO:0003713">
    <property type="term" value="F:transcription coactivator activity"/>
    <property type="evidence" value="ECO:0007669"/>
    <property type="project" value="TreeGrafter"/>
</dbReference>
<keyword evidence="8" id="KW-0804">Transcription</keyword>
<organism evidence="12 13">
    <name type="scientific">Nezara viridula</name>
    <name type="common">Southern green stink bug</name>
    <name type="synonym">Cimex viridulus</name>
    <dbReference type="NCBI Taxonomy" id="85310"/>
    <lineage>
        <taxon>Eukaryota</taxon>
        <taxon>Metazoa</taxon>
        <taxon>Ecdysozoa</taxon>
        <taxon>Arthropoda</taxon>
        <taxon>Hexapoda</taxon>
        <taxon>Insecta</taxon>
        <taxon>Pterygota</taxon>
        <taxon>Neoptera</taxon>
        <taxon>Paraneoptera</taxon>
        <taxon>Hemiptera</taxon>
        <taxon>Heteroptera</taxon>
        <taxon>Panheteroptera</taxon>
        <taxon>Pentatomomorpha</taxon>
        <taxon>Pentatomoidea</taxon>
        <taxon>Pentatomidae</taxon>
        <taxon>Pentatominae</taxon>
        <taxon>Nezara</taxon>
    </lineage>
</organism>
<dbReference type="PANTHER" id="PTHR46367">
    <property type="entry name" value="ATAXIN-7-LIKE PROTEIN 3"/>
    <property type="match status" value="1"/>
</dbReference>
<comment type="subcellular location">
    <subcellularLocation>
        <location evidence="1">Nucleus</location>
    </subcellularLocation>
</comment>
<evidence type="ECO:0000256" key="3">
    <source>
        <dbReference type="ARBA" id="ARBA00022771"/>
    </source>
</evidence>
<feature type="region of interest" description="Disordered" evidence="10">
    <location>
        <begin position="203"/>
        <end position="223"/>
    </location>
</feature>
<feature type="compositionally biased region" description="Basic and acidic residues" evidence="10">
    <location>
        <begin position="153"/>
        <end position="163"/>
    </location>
</feature>
<keyword evidence="5" id="KW-0156">Chromatin regulator</keyword>
<evidence type="ECO:0000256" key="6">
    <source>
        <dbReference type="ARBA" id="ARBA00023015"/>
    </source>
</evidence>
<evidence type="ECO:0000256" key="9">
    <source>
        <dbReference type="ARBA" id="ARBA00023242"/>
    </source>
</evidence>
<dbReference type="GO" id="GO:0000124">
    <property type="term" value="C:SAGA complex"/>
    <property type="evidence" value="ECO:0007669"/>
    <property type="project" value="TreeGrafter"/>
</dbReference>
<evidence type="ECO:0000256" key="7">
    <source>
        <dbReference type="ARBA" id="ARBA00023159"/>
    </source>
</evidence>
<dbReference type="InterPro" id="IPR013246">
    <property type="entry name" value="SAGA_su_Sgf11"/>
</dbReference>
<evidence type="ECO:0000256" key="10">
    <source>
        <dbReference type="SAM" id="MobiDB-lite"/>
    </source>
</evidence>
<dbReference type="PANTHER" id="PTHR46367:SF1">
    <property type="entry name" value="ATAXIN-7-LIKE PROTEIN 3"/>
    <property type="match status" value="1"/>
</dbReference>
<dbReference type="InterPro" id="IPR051078">
    <property type="entry name" value="SGF11"/>
</dbReference>
<dbReference type="GO" id="GO:0006357">
    <property type="term" value="P:regulation of transcription by RNA polymerase II"/>
    <property type="evidence" value="ECO:0007669"/>
    <property type="project" value="TreeGrafter"/>
</dbReference>
<evidence type="ECO:0000256" key="5">
    <source>
        <dbReference type="ARBA" id="ARBA00022853"/>
    </source>
</evidence>
<keyword evidence="9" id="KW-0539">Nucleus</keyword>
<keyword evidence="6" id="KW-0805">Transcription regulation</keyword>
<dbReference type="PROSITE" id="PS51505">
    <property type="entry name" value="SCA7"/>
    <property type="match status" value="1"/>
</dbReference>
<proteinExistence type="predicted"/>
<feature type="compositionally biased region" description="Basic and acidic residues" evidence="10">
    <location>
        <begin position="178"/>
        <end position="187"/>
    </location>
</feature>
<keyword evidence="7" id="KW-0010">Activator</keyword>
<name>A0A9P0EC23_NEZVI</name>
<accession>A0A9P0EC23</accession>
<dbReference type="GO" id="GO:0071819">
    <property type="term" value="C:DUBm complex"/>
    <property type="evidence" value="ECO:0007669"/>
    <property type="project" value="TreeGrafter"/>
</dbReference>
<reference evidence="12" key="1">
    <citation type="submission" date="2022-01" db="EMBL/GenBank/DDBJ databases">
        <authorList>
            <person name="King R."/>
        </authorList>
    </citation>
    <scope>NUCLEOTIDE SEQUENCE</scope>
</reference>
<keyword evidence="13" id="KW-1185">Reference proteome</keyword>
<dbReference type="Proteomes" id="UP001152798">
    <property type="component" value="Chromosome 2"/>
</dbReference>
<keyword evidence="2" id="KW-0479">Metal-binding</keyword>
<feature type="compositionally biased region" description="Basic and acidic residues" evidence="10">
    <location>
        <begin position="206"/>
        <end position="219"/>
    </location>
</feature>
<keyword evidence="4" id="KW-0862">Zinc</keyword>
<evidence type="ECO:0000313" key="12">
    <source>
        <dbReference type="EMBL" id="CAH1393683.1"/>
    </source>
</evidence>
<evidence type="ECO:0000256" key="2">
    <source>
        <dbReference type="ARBA" id="ARBA00022723"/>
    </source>
</evidence>
<dbReference type="AlphaFoldDB" id="A0A9P0EC23"/>